<name>A0A1M5ND05_9BRAD</name>
<dbReference type="InterPro" id="IPR036397">
    <property type="entry name" value="RNaseH_sf"/>
</dbReference>
<organism evidence="1 2">
    <name type="scientific">Bradyrhizobium erythrophlei</name>
    <dbReference type="NCBI Taxonomy" id="1437360"/>
    <lineage>
        <taxon>Bacteria</taxon>
        <taxon>Pseudomonadati</taxon>
        <taxon>Pseudomonadota</taxon>
        <taxon>Alphaproteobacteria</taxon>
        <taxon>Hyphomicrobiales</taxon>
        <taxon>Nitrobacteraceae</taxon>
        <taxon>Bradyrhizobium</taxon>
    </lineage>
</organism>
<dbReference type="RefSeq" id="WP_079601872.1">
    <property type="nucleotide sequence ID" value="NZ_LT670817.1"/>
</dbReference>
<dbReference type="InterPro" id="IPR012337">
    <property type="entry name" value="RNaseH-like_sf"/>
</dbReference>
<dbReference type="EMBL" id="LT670817">
    <property type="protein sequence ID" value="SHG87496.1"/>
    <property type="molecule type" value="Genomic_DNA"/>
</dbReference>
<dbReference type="Gene3D" id="3.30.420.10">
    <property type="entry name" value="Ribonuclease H-like superfamily/Ribonuclease H"/>
    <property type="match status" value="1"/>
</dbReference>
<dbReference type="GO" id="GO:0003676">
    <property type="term" value="F:nucleic acid binding"/>
    <property type="evidence" value="ECO:0007669"/>
    <property type="project" value="InterPro"/>
</dbReference>
<reference evidence="1 2" key="1">
    <citation type="submission" date="2016-11" db="EMBL/GenBank/DDBJ databases">
        <authorList>
            <person name="Jaros S."/>
            <person name="Januszkiewicz K."/>
            <person name="Wedrychowicz H."/>
        </authorList>
    </citation>
    <scope>NUCLEOTIDE SEQUENCE [LARGE SCALE GENOMIC DNA]</scope>
    <source>
        <strain evidence="1 2">GAS138</strain>
    </source>
</reference>
<evidence type="ECO:0000313" key="2">
    <source>
        <dbReference type="Proteomes" id="UP000189796"/>
    </source>
</evidence>
<dbReference type="OrthoDB" id="7304852at2"/>
<gene>
    <name evidence="1" type="ORF">SAMN05443248_2946</name>
</gene>
<accession>A0A1M5ND05</accession>
<dbReference type="AlphaFoldDB" id="A0A1M5ND05"/>
<sequence length="168" mass="17856">MTKPSVITFDPATACGCAVGPIGGKPDLRSIKLDRHGDRPIDVFGQAASLVHGLIAEHDPVLIAVEEPFYKNGESRYETTVLLHGLYGAITGAARCRNITVWSVAVSTWRAKALGTSKFGSRNNAKKAMMTLCAQLGWPAVDDNAADAGGIWMWATAKYAPFGVLPVA</sequence>
<proteinExistence type="predicted"/>
<protein>
    <submittedName>
        <fullName evidence="1">Uncharacterized protein</fullName>
    </submittedName>
</protein>
<evidence type="ECO:0000313" key="1">
    <source>
        <dbReference type="EMBL" id="SHG87496.1"/>
    </source>
</evidence>
<dbReference type="Proteomes" id="UP000189796">
    <property type="component" value="Chromosome I"/>
</dbReference>
<dbReference type="SUPFAM" id="SSF53098">
    <property type="entry name" value="Ribonuclease H-like"/>
    <property type="match status" value="1"/>
</dbReference>